<dbReference type="VEuPathDB" id="TriTrypDB:Tb1125.Tb11.v5.0137"/>
<evidence type="ECO:0000256" key="5">
    <source>
        <dbReference type="ARBA" id="ARBA00023136"/>
    </source>
</evidence>
<proteinExistence type="predicted"/>
<organism evidence="9">
    <name type="scientific">Trypanosoma brucei</name>
    <dbReference type="NCBI Taxonomy" id="5691"/>
    <lineage>
        <taxon>Eukaryota</taxon>
        <taxon>Discoba</taxon>
        <taxon>Euglenozoa</taxon>
        <taxon>Kinetoplastea</taxon>
        <taxon>Metakinetoplastina</taxon>
        <taxon>Trypanosomatida</taxon>
        <taxon>Trypanosomatidae</taxon>
        <taxon>Trypanosoma</taxon>
    </lineage>
</organism>
<evidence type="ECO:0000256" key="8">
    <source>
        <dbReference type="SAM" id="SignalP"/>
    </source>
</evidence>
<evidence type="ECO:0000256" key="3">
    <source>
        <dbReference type="ARBA" id="ARBA00022475"/>
    </source>
</evidence>
<keyword evidence="5" id="KW-0472">Membrane</keyword>
<dbReference type="SUPFAM" id="SSF118251">
    <property type="entry name" value="Variant surface glycoprotein MITAT 1.2, VSG 221, C-terminal domain"/>
    <property type="match status" value="1"/>
</dbReference>
<dbReference type="GO" id="GO:0005886">
    <property type="term" value="C:plasma membrane"/>
    <property type="evidence" value="ECO:0007669"/>
    <property type="project" value="UniProtKB-SubCell"/>
</dbReference>
<keyword evidence="3" id="KW-1003">Cell membrane</keyword>
<dbReference type="InterPro" id="IPR027446">
    <property type="entry name" value="VSG_C_dom_sf"/>
</dbReference>
<evidence type="ECO:0000256" key="1">
    <source>
        <dbReference type="ARBA" id="ARBA00002523"/>
    </source>
</evidence>
<sequence>MAHTQHKLKRTAIACLTLVILFPFTKAQEAPSVSAVTDLCSELTFTDALAQHFNAKMAKLSKNSSKLESLHRVLSLAAMQKQGSADGKAYNLLAAMTGGKLRSNLAKMQAATAPVAKLLKELNTRRGQIQALRKMTATEQTAYESAETTDPNNNLFSSAGHQCKVKFRLQQSKPDDCPSNGNNIDKAKQAASEITKIKQYHGIAASKFALPQNAVDIVAKGTPTNGTHNTEFNKKACAEHAAKAATAGVGIFAVKATEQTYQANADVALLTGSTCASVTTDEDKKEITKSRLANLLSVARQLDLEPEPELPMLKASGLDSDPQIAEAAWAAVGKAAIKATGDDKKNTVDQLLGGKEASLKDKFFNPLKKADLNIALNERTIKSNIQAAADDEQFIAALTFLAVEAGQKHNEASKAITTQTEAKEEDCKTKGKDECRSEKCELKGNKCVEKEGVKVETGVKTNINTTGSHSFVINKAPLLFAFLLLV</sequence>
<dbReference type="VEuPathDB" id="TriTrypDB:Tb427_000103800"/>
<evidence type="ECO:0000256" key="7">
    <source>
        <dbReference type="ARBA" id="ARBA00023288"/>
    </source>
</evidence>
<keyword evidence="6" id="KW-0325">Glycoprotein</keyword>
<dbReference type="AlphaFoldDB" id="A0A1J0R9R5"/>
<dbReference type="EMBL" id="KX700586">
    <property type="protein sequence ID" value="APD74542.1"/>
    <property type="molecule type" value="Genomic_DNA"/>
</dbReference>
<accession>A0A1J0R9R5</accession>
<comment type="subcellular location">
    <subcellularLocation>
        <location evidence="2">Cell membrane</location>
        <topology evidence="2">Lipid-anchor</topology>
        <topology evidence="2">GPI-anchor</topology>
    </subcellularLocation>
</comment>
<dbReference type="GO" id="GO:0098552">
    <property type="term" value="C:side of membrane"/>
    <property type="evidence" value="ECO:0007669"/>
    <property type="project" value="UniProtKB-KW"/>
</dbReference>
<evidence type="ECO:0000256" key="6">
    <source>
        <dbReference type="ARBA" id="ARBA00023180"/>
    </source>
</evidence>
<dbReference type="VEuPathDB" id="TriTrypDB:Tb11.v5.0137"/>
<comment type="function">
    <text evidence="1">VSG forms a coat on the surface of the parasite. The trypanosome evades the immune response of the host by expressing a series of antigenically distinct VSGs from an estimated 1000 VSG genes.</text>
</comment>
<reference evidence="9" key="1">
    <citation type="submission" date="2016-08" db="EMBL/GenBank/DDBJ databases">
        <title>VSG repertoire of Trypanosoma brucei EATRO 1125.</title>
        <authorList>
            <person name="Cross G.A."/>
        </authorList>
    </citation>
    <scope>NUCLEOTIDE SEQUENCE</scope>
    <source>
        <strain evidence="9">EATRO 1125</strain>
    </source>
</reference>
<keyword evidence="8" id="KW-0732">Signal</keyword>
<feature type="signal peptide" evidence="8">
    <location>
        <begin position="1"/>
        <end position="27"/>
    </location>
</feature>
<evidence type="ECO:0000313" key="9">
    <source>
        <dbReference type="EMBL" id="APD74542.1"/>
    </source>
</evidence>
<name>A0A1J0R9R5_9TRYP</name>
<keyword evidence="7" id="KW-0449">Lipoprotein</keyword>
<protein>
    <submittedName>
        <fullName evidence="9">Variant surface glycoprotein 1125.3200</fullName>
    </submittedName>
</protein>
<dbReference type="SUPFAM" id="SSF58087">
    <property type="entry name" value="Variant surface glycoprotein (N-terminal domain)"/>
    <property type="match status" value="1"/>
</dbReference>
<feature type="chain" id="PRO_5013244095" evidence="8">
    <location>
        <begin position="28"/>
        <end position="486"/>
    </location>
</feature>
<keyword evidence="4" id="KW-0336">GPI-anchor</keyword>
<evidence type="ECO:0000256" key="2">
    <source>
        <dbReference type="ARBA" id="ARBA00004609"/>
    </source>
</evidence>
<evidence type="ECO:0000256" key="4">
    <source>
        <dbReference type="ARBA" id="ARBA00022622"/>
    </source>
</evidence>